<feature type="compositionally biased region" description="Basic and acidic residues" evidence="14">
    <location>
        <begin position="252"/>
        <end position="268"/>
    </location>
</feature>
<evidence type="ECO:0000256" key="1">
    <source>
        <dbReference type="ARBA" id="ARBA00001946"/>
    </source>
</evidence>
<organism evidence="16 17">
    <name type="scientific">Batillaria attramentaria</name>
    <dbReference type="NCBI Taxonomy" id="370345"/>
    <lineage>
        <taxon>Eukaryota</taxon>
        <taxon>Metazoa</taxon>
        <taxon>Spiralia</taxon>
        <taxon>Lophotrochozoa</taxon>
        <taxon>Mollusca</taxon>
        <taxon>Gastropoda</taxon>
        <taxon>Caenogastropoda</taxon>
        <taxon>Sorbeoconcha</taxon>
        <taxon>Cerithioidea</taxon>
        <taxon>Batillariidae</taxon>
        <taxon>Batillaria</taxon>
    </lineage>
</organism>
<evidence type="ECO:0000313" key="16">
    <source>
        <dbReference type="EMBL" id="KAK7486681.1"/>
    </source>
</evidence>
<dbReference type="SMART" id="SM00220">
    <property type="entry name" value="S_TKc"/>
    <property type="match status" value="1"/>
</dbReference>
<keyword evidence="11" id="KW-0524">Neurogenesis</keyword>
<evidence type="ECO:0000256" key="13">
    <source>
        <dbReference type="ARBA" id="ARBA00048679"/>
    </source>
</evidence>
<dbReference type="GO" id="GO:0007399">
    <property type="term" value="P:nervous system development"/>
    <property type="evidence" value="ECO:0007669"/>
    <property type="project" value="UniProtKB-KW"/>
</dbReference>
<evidence type="ECO:0000256" key="8">
    <source>
        <dbReference type="ARBA" id="ARBA00022777"/>
    </source>
</evidence>
<dbReference type="Pfam" id="PF00069">
    <property type="entry name" value="Pkinase"/>
    <property type="match status" value="1"/>
</dbReference>
<dbReference type="Gene3D" id="1.10.510.10">
    <property type="entry name" value="Transferase(Phosphotransferase) domain 1"/>
    <property type="match status" value="1"/>
</dbReference>
<feature type="domain" description="Protein kinase" evidence="15">
    <location>
        <begin position="1"/>
        <end position="169"/>
    </location>
</feature>
<evidence type="ECO:0000256" key="6">
    <source>
        <dbReference type="ARBA" id="ARBA00022723"/>
    </source>
</evidence>
<dbReference type="EC" id="2.7.11.1" evidence="3"/>
<sequence>YLILEHVSGGELFDYLVKKGRLTPKEARRFFRQIISALDFCHSHNICHRDLKPENLLLDDKNNIRVADFGMASLQVEGSMLETSCGSGEKYDGRKADVWSCGVILYALLVGALPFDDDNLRQLLEKVKKGIFHIPHFVPPDCQNLLRGMIEVDPEKRLTLEEVMRHPWVIADILGHIELELPITQVVQTSVIPTVEDLDPDVLSTLNSLQCFKDKEKLISDLLSVKHNTEKVVYFLLLDRKLRNPSVEDETEIRHRSESADPPRKRVDSVQFNGQAR</sequence>
<dbReference type="FunFam" id="1.10.510.10:FF:002499">
    <property type="match status" value="1"/>
</dbReference>
<proteinExistence type="inferred from homology"/>
<dbReference type="PANTHER" id="PTHR24346">
    <property type="entry name" value="MAP/MICROTUBULE AFFINITY-REGULATING KINASE"/>
    <property type="match status" value="1"/>
</dbReference>
<comment type="catalytic activity">
    <reaction evidence="12">
        <text>L-threonyl-[protein] + ATP = O-phospho-L-threonyl-[protein] + ADP + H(+)</text>
        <dbReference type="Rhea" id="RHEA:46608"/>
        <dbReference type="Rhea" id="RHEA-COMP:11060"/>
        <dbReference type="Rhea" id="RHEA-COMP:11605"/>
        <dbReference type="ChEBI" id="CHEBI:15378"/>
        <dbReference type="ChEBI" id="CHEBI:30013"/>
        <dbReference type="ChEBI" id="CHEBI:30616"/>
        <dbReference type="ChEBI" id="CHEBI:61977"/>
        <dbReference type="ChEBI" id="CHEBI:456216"/>
        <dbReference type="EC" id="2.7.11.1"/>
    </reaction>
</comment>
<evidence type="ECO:0000256" key="9">
    <source>
        <dbReference type="ARBA" id="ARBA00022840"/>
    </source>
</evidence>
<evidence type="ECO:0000256" key="5">
    <source>
        <dbReference type="ARBA" id="ARBA00022679"/>
    </source>
</evidence>
<accession>A0ABD0KIB1</accession>
<comment type="similarity">
    <text evidence="2">Belongs to the protein kinase superfamily. CAMK Ser/Thr protein kinase family. SNF1 subfamily.</text>
</comment>
<keyword evidence="4" id="KW-0723">Serine/threonine-protein kinase</keyword>
<dbReference type="AlphaFoldDB" id="A0ABD0KIB1"/>
<reference evidence="16 17" key="1">
    <citation type="journal article" date="2023" name="Sci. Data">
        <title>Genome assembly of the Korean intertidal mud-creeper Batillaria attramentaria.</title>
        <authorList>
            <person name="Patra A.K."/>
            <person name="Ho P.T."/>
            <person name="Jun S."/>
            <person name="Lee S.J."/>
            <person name="Kim Y."/>
            <person name="Won Y.J."/>
        </authorList>
    </citation>
    <scope>NUCLEOTIDE SEQUENCE [LARGE SCALE GENOMIC DNA]</scope>
    <source>
        <strain evidence="16">Wonlab-2016</strain>
    </source>
</reference>
<evidence type="ECO:0000256" key="11">
    <source>
        <dbReference type="ARBA" id="ARBA00022902"/>
    </source>
</evidence>
<evidence type="ECO:0000256" key="3">
    <source>
        <dbReference type="ARBA" id="ARBA00012513"/>
    </source>
</evidence>
<evidence type="ECO:0000259" key="15">
    <source>
        <dbReference type="PROSITE" id="PS50011"/>
    </source>
</evidence>
<evidence type="ECO:0000256" key="12">
    <source>
        <dbReference type="ARBA" id="ARBA00047899"/>
    </source>
</evidence>
<dbReference type="EMBL" id="JACVVK020000175">
    <property type="protein sequence ID" value="KAK7486681.1"/>
    <property type="molecule type" value="Genomic_DNA"/>
</dbReference>
<keyword evidence="8" id="KW-0418">Kinase</keyword>
<dbReference type="InterPro" id="IPR008271">
    <property type="entry name" value="Ser/Thr_kinase_AS"/>
</dbReference>
<dbReference type="GO" id="GO:0005524">
    <property type="term" value="F:ATP binding"/>
    <property type="evidence" value="ECO:0007669"/>
    <property type="project" value="UniProtKB-KW"/>
</dbReference>
<gene>
    <name evidence="16" type="ORF">BaRGS_00022082</name>
</gene>
<keyword evidence="5" id="KW-0808">Transferase</keyword>
<keyword evidence="9" id="KW-0067">ATP-binding</keyword>
<evidence type="ECO:0000256" key="14">
    <source>
        <dbReference type="SAM" id="MobiDB-lite"/>
    </source>
</evidence>
<evidence type="ECO:0000313" key="17">
    <source>
        <dbReference type="Proteomes" id="UP001519460"/>
    </source>
</evidence>
<dbReference type="PROSITE" id="PS00108">
    <property type="entry name" value="PROTEIN_KINASE_ST"/>
    <property type="match status" value="1"/>
</dbReference>
<dbReference type="Pfam" id="PF21115">
    <property type="entry name" value="UBA_BRSK"/>
    <property type="match status" value="1"/>
</dbReference>
<protein>
    <recommendedName>
        <fullName evidence="3">non-specific serine/threonine protein kinase</fullName>
        <ecNumber evidence="3">2.7.11.1</ecNumber>
    </recommendedName>
</protein>
<dbReference type="InterPro" id="IPR000719">
    <property type="entry name" value="Prot_kinase_dom"/>
</dbReference>
<dbReference type="GO" id="GO:0046872">
    <property type="term" value="F:metal ion binding"/>
    <property type="evidence" value="ECO:0007669"/>
    <property type="project" value="UniProtKB-KW"/>
</dbReference>
<evidence type="ECO:0000256" key="10">
    <source>
        <dbReference type="ARBA" id="ARBA00022842"/>
    </source>
</evidence>
<keyword evidence="17" id="KW-1185">Reference proteome</keyword>
<dbReference type="InterPro" id="IPR011009">
    <property type="entry name" value="Kinase-like_dom_sf"/>
</dbReference>
<dbReference type="GO" id="GO:0004674">
    <property type="term" value="F:protein serine/threonine kinase activity"/>
    <property type="evidence" value="ECO:0007669"/>
    <property type="project" value="UniProtKB-KW"/>
</dbReference>
<comment type="cofactor">
    <cofactor evidence="1">
        <name>Mg(2+)</name>
        <dbReference type="ChEBI" id="CHEBI:18420"/>
    </cofactor>
</comment>
<comment type="caution">
    <text evidence="16">The sequence shown here is derived from an EMBL/GenBank/DDBJ whole genome shotgun (WGS) entry which is preliminary data.</text>
</comment>
<evidence type="ECO:0000256" key="7">
    <source>
        <dbReference type="ARBA" id="ARBA00022741"/>
    </source>
</evidence>
<evidence type="ECO:0000256" key="4">
    <source>
        <dbReference type="ARBA" id="ARBA00022527"/>
    </source>
</evidence>
<name>A0ABD0KIB1_9CAEN</name>
<keyword evidence="7" id="KW-0547">Nucleotide-binding</keyword>
<dbReference type="PROSITE" id="PS50011">
    <property type="entry name" value="PROTEIN_KINASE_DOM"/>
    <property type="match status" value="1"/>
</dbReference>
<dbReference type="SUPFAM" id="SSF56112">
    <property type="entry name" value="Protein kinase-like (PK-like)"/>
    <property type="match status" value="1"/>
</dbReference>
<dbReference type="Proteomes" id="UP001519460">
    <property type="component" value="Unassembled WGS sequence"/>
</dbReference>
<dbReference type="CDD" id="cd14340">
    <property type="entry name" value="UBA_BRSK"/>
    <property type="match status" value="1"/>
</dbReference>
<dbReference type="PANTHER" id="PTHR24346:SF36">
    <property type="entry name" value="SERINE_THREONINE-PROTEIN KINASE BRSK1 ISOFORM X1-RELATED"/>
    <property type="match status" value="1"/>
</dbReference>
<feature type="region of interest" description="Disordered" evidence="14">
    <location>
        <begin position="248"/>
        <end position="277"/>
    </location>
</feature>
<keyword evidence="10" id="KW-0460">Magnesium</keyword>
<keyword evidence="6" id="KW-0479">Metal-binding</keyword>
<comment type="catalytic activity">
    <reaction evidence="13">
        <text>L-seryl-[protein] + ATP = O-phospho-L-seryl-[protein] + ADP + H(+)</text>
        <dbReference type="Rhea" id="RHEA:17989"/>
        <dbReference type="Rhea" id="RHEA-COMP:9863"/>
        <dbReference type="Rhea" id="RHEA-COMP:11604"/>
        <dbReference type="ChEBI" id="CHEBI:15378"/>
        <dbReference type="ChEBI" id="CHEBI:29999"/>
        <dbReference type="ChEBI" id="CHEBI:30616"/>
        <dbReference type="ChEBI" id="CHEBI:83421"/>
        <dbReference type="ChEBI" id="CHEBI:456216"/>
        <dbReference type="EC" id="2.7.11.1"/>
    </reaction>
</comment>
<evidence type="ECO:0000256" key="2">
    <source>
        <dbReference type="ARBA" id="ARBA00006234"/>
    </source>
</evidence>
<dbReference type="InterPro" id="IPR048622">
    <property type="entry name" value="BRSK1_2-like_UBA"/>
</dbReference>
<feature type="non-terminal residue" evidence="16">
    <location>
        <position position="1"/>
    </location>
</feature>